<feature type="transmembrane region" description="Helical" evidence="1">
    <location>
        <begin position="21"/>
        <end position="42"/>
    </location>
</feature>
<organism evidence="3 4">
    <name type="scientific">Arenimonas maotaiensis</name>
    <dbReference type="NCBI Taxonomy" id="1446479"/>
    <lineage>
        <taxon>Bacteria</taxon>
        <taxon>Pseudomonadati</taxon>
        <taxon>Pseudomonadota</taxon>
        <taxon>Gammaproteobacteria</taxon>
        <taxon>Lysobacterales</taxon>
        <taxon>Lysobacteraceae</taxon>
        <taxon>Arenimonas</taxon>
    </lineage>
</organism>
<dbReference type="InterPro" id="IPR025746">
    <property type="entry name" value="PilX_N_dom"/>
</dbReference>
<comment type="caution">
    <text evidence="3">The sequence shown here is derived from an EMBL/GenBank/DDBJ whole genome shotgun (WGS) entry which is preliminary data.</text>
</comment>
<feature type="domain" description="Type 4 fimbrial biogenesis protein PilX N-terminal" evidence="2">
    <location>
        <begin position="15"/>
        <end position="65"/>
    </location>
</feature>
<accession>A0A917CDU5</accession>
<dbReference type="AlphaFoldDB" id="A0A917CDU5"/>
<evidence type="ECO:0000313" key="4">
    <source>
        <dbReference type="Proteomes" id="UP000632858"/>
    </source>
</evidence>
<keyword evidence="1" id="KW-0812">Transmembrane</keyword>
<protein>
    <recommendedName>
        <fullName evidence="2">Type 4 fimbrial biogenesis protein PilX N-terminal domain-containing protein</fullName>
    </recommendedName>
</protein>
<evidence type="ECO:0000313" key="3">
    <source>
        <dbReference type="EMBL" id="GGF85527.1"/>
    </source>
</evidence>
<reference evidence="3" key="1">
    <citation type="journal article" date="2014" name="Int. J. Syst. Evol. Microbiol.">
        <title>Complete genome sequence of Corynebacterium casei LMG S-19264T (=DSM 44701T), isolated from a smear-ripened cheese.</title>
        <authorList>
            <consortium name="US DOE Joint Genome Institute (JGI-PGF)"/>
            <person name="Walter F."/>
            <person name="Albersmeier A."/>
            <person name="Kalinowski J."/>
            <person name="Ruckert C."/>
        </authorList>
    </citation>
    <scope>NUCLEOTIDE SEQUENCE</scope>
    <source>
        <strain evidence="3">CGMCC 1.12726</strain>
    </source>
</reference>
<reference evidence="3" key="2">
    <citation type="submission" date="2020-09" db="EMBL/GenBank/DDBJ databases">
        <authorList>
            <person name="Sun Q."/>
            <person name="Zhou Y."/>
        </authorList>
    </citation>
    <scope>NUCLEOTIDE SEQUENCE</scope>
    <source>
        <strain evidence="3">CGMCC 1.12726</strain>
    </source>
</reference>
<keyword evidence="4" id="KW-1185">Reference proteome</keyword>
<gene>
    <name evidence="3" type="ORF">GCM10010960_04420</name>
</gene>
<dbReference type="Pfam" id="PF14341">
    <property type="entry name" value="PilX_N"/>
    <property type="match status" value="1"/>
</dbReference>
<keyword evidence="1" id="KW-0472">Membrane</keyword>
<dbReference type="RefSeq" id="WP_188447282.1">
    <property type="nucleotide sequence ID" value="NZ_BMFO01000001.1"/>
</dbReference>
<dbReference type="EMBL" id="BMFO01000001">
    <property type="protein sequence ID" value="GGF85527.1"/>
    <property type="molecule type" value="Genomic_DNA"/>
</dbReference>
<proteinExistence type="predicted"/>
<name>A0A917CDU5_9GAMM</name>
<sequence>MNTSISAISYRRQRGVSTLAITMLLLIILSLVVLFSTSVGFFEQRTATNENRARIAEQAAEAGINLAGEALKANRDKVISNITGGWLDSTANNAGWKTCAGVTDTATIDGRPHPCRSESDGTRRAQLWFYTTDGTGASTATTRFIPSTSIGNVGGAAAFPSVVDVQAVLCRIDSSLATPACASSPAKGNRIAVTFIATATLTNENTTAVIKETWASYTDASQTSSVPIIGSGFVKGLGNAQIVTNPNAGGYGVPASIWSPNDVGVDGSGGGLCPASGGVGSVATCQLGEYLKNTPVSELKTTCVTTNNACGCPAITGSGSNFLSGHSAGTKKEGLDILDRDGGNGTLPDVGFFPGLDCNGNNLSDLNVTTDDSLFEWIFNASSVVDEGANAVNTNCGPASNQNCASYTLIDELDAEVITCAQLNALGASASGLYYIQGTCSLPSQVGSPNAPAIVVLEGEATVNNTDFFGLLFVRSNNNTAQFKGVGNSKIIGSLVVEGDIDIAGTIDIIYDNTAVSTDPNQLPKNAKFARVPGSWLDATEGF</sequence>
<keyword evidence="1" id="KW-1133">Transmembrane helix</keyword>
<evidence type="ECO:0000259" key="2">
    <source>
        <dbReference type="Pfam" id="PF14341"/>
    </source>
</evidence>
<dbReference type="Proteomes" id="UP000632858">
    <property type="component" value="Unassembled WGS sequence"/>
</dbReference>
<evidence type="ECO:0000256" key="1">
    <source>
        <dbReference type="SAM" id="Phobius"/>
    </source>
</evidence>